<dbReference type="InterPro" id="IPR005123">
    <property type="entry name" value="Oxoglu/Fe-dep_dioxygenase_dom"/>
</dbReference>
<keyword evidence="6" id="KW-0266">Ethylene biosynthesis</keyword>
<keyword evidence="11" id="KW-0479">Metal-binding</keyword>
<comment type="caution">
    <text evidence="13">The sequence shown here is derived from an EMBL/GenBank/DDBJ whole genome shotgun (WGS) entry which is preliminary data.</text>
</comment>
<dbReference type="EC" id="1.13.12.19" evidence="4"/>
<evidence type="ECO:0000259" key="12">
    <source>
        <dbReference type="PROSITE" id="PS51471"/>
    </source>
</evidence>
<evidence type="ECO:0000256" key="7">
    <source>
        <dbReference type="ARBA" id="ARBA00031011"/>
    </source>
</evidence>
<evidence type="ECO:0000256" key="11">
    <source>
        <dbReference type="RuleBase" id="RU003682"/>
    </source>
</evidence>
<dbReference type="PROSITE" id="PS51471">
    <property type="entry name" value="FE2OG_OXY"/>
    <property type="match status" value="1"/>
</dbReference>
<dbReference type="InterPro" id="IPR027443">
    <property type="entry name" value="IPNS-like_sf"/>
</dbReference>
<comment type="similarity">
    <text evidence="11">Belongs to the iron/ascorbate-dependent oxidoreductase family.</text>
</comment>
<dbReference type="InterPro" id="IPR044861">
    <property type="entry name" value="IPNS-like_FE2OG_OXY"/>
</dbReference>
<dbReference type="Proteomes" id="UP001499910">
    <property type="component" value="Unassembled WGS sequence"/>
</dbReference>
<dbReference type="Pfam" id="PF14226">
    <property type="entry name" value="DIOX_N"/>
    <property type="match status" value="1"/>
</dbReference>
<comment type="pathway">
    <text evidence="2">Alkene biosynthesis; ethylene biosynthesis via 2-oxoglutarate.</text>
</comment>
<keyword evidence="11" id="KW-0408">Iron</keyword>
<evidence type="ECO:0000313" key="13">
    <source>
        <dbReference type="EMBL" id="GAA5078477.1"/>
    </source>
</evidence>
<gene>
    <name evidence="13" type="ORF">GCM10023209_29600</name>
</gene>
<dbReference type="Pfam" id="PF03171">
    <property type="entry name" value="2OG-FeII_Oxy"/>
    <property type="match status" value="1"/>
</dbReference>
<evidence type="ECO:0000256" key="6">
    <source>
        <dbReference type="ARBA" id="ARBA00022666"/>
    </source>
</evidence>
<comment type="cofactor">
    <cofactor evidence="1">
        <name>Fe(2+)</name>
        <dbReference type="ChEBI" id="CHEBI:29033"/>
    </cofactor>
</comment>
<dbReference type="Gene3D" id="2.60.120.330">
    <property type="entry name" value="B-lactam Antibiotic, Isopenicillin N Synthase, Chain"/>
    <property type="match status" value="1"/>
</dbReference>
<evidence type="ECO:0000256" key="10">
    <source>
        <dbReference type="ARBA" id="ARBA00049359"/>
    </source>
</evidence>
<name>A0ABP9LH96_9RHOB</name>
<evidence type="ECO:0000256" key="4">
    <source>
        <dbReference type="ARBA" id="ARBA00012531"/>
    </source>
</evidence>
<feature type="domain" description="Fe2OG dioxygenase" evidence="12">
    <location>
        <begin position="176"/>
        <end position="278"/>
    </location>
</feature>
<dbReference type="InterPro" id="IPR050231">
    <property type="entry name" value="Iron_ascorbate_oxido_reductase"/>
</dbReference>
<protein>
    <recommendedName>
        <fullName evidence="5">2-oxoglutarate-dependent ethylene/succinate-forming enzyme</fullName>
        <ecNumber evidence="4">1.13.12.19</ecNumber>
        <ecNumber evidence="3">1.14.20.7</ecNumber>
    </recommendedName>
    <alternativeName>
        <fullName evidence="7">2-oxoglutarate dioxygenase (ethylene-forming)</fullName>
    </alternativeName>
    <alternativeName>
        <fullName evidence="8">2-oxoglutarate/L-arginine monooxygenase/decarboxylase (succinate-forming)</fullName>
    </alternativeName>
</protein>
<dbReference type="PRINTS" id="PR00682">
    <property type="entry name" value="IPNSYNTHASE"/>
</dbReference>
<evidence type="ECO:0000256" key="1">
    <source>
        <dbReference type="ARBA" id="ARBA00001954"/>
    </source>
</evidence>
<dbReference type="PANTHER" id="PTHR47990">
    <property type="entry name" value="2-OXOGLUTARATE (2OG) AND FE(II)-DEPENDENT OXYGENASE SUPERFAMILY PROTEIN-RELATED"/>
    <property type="match status" value="1"/>
</dbReference>
<organism evidence="13 14">
    <name type="scientific">[Roseibacterium] beibuensis</name>
    <dbReference type="NCBI Taxonomy" id="1193142"/>
    <lineage>
        <taxon>Bacteria</taxon>
        <taxon>Pseudomonadati</taxon>
        <taxon>Pseudomonadota</taxon>
        <taxon>Alphaproteobacteria</taxon>
        <taxon>Rhodobacterales</taxon>
        <taxon>Roseobacteraceae</taxon>
        <taxon>Roseicyclus</taxon>
    </lineage>
</organism>
<evidence type="ECO:0000256" key="2">
    <source>
        <dbReference type="ARBA" id="ARBA00004767"/>
    </source>
</evidence>
<keyword evidence="14" id="KW-1185">Reference proteome</keyword>
<comment type="catalytic activity">
    <reaction evidence="9">
        <text>2-oxoglutarate + O2 + 2 H(+) = ethene + 3 CO2 + H2O</text>
        <dbReference type="Rhea" id="RHEA:31523"/>
        <dbReference type="ChEBI" id="CHEBI:15377"/>
        <dbReference type="ChEBI" id="CHEBI:15378"/>
        <dbReference type="ChEBI" id="CHEBI:15379"/>
        <dbReference type="ChEBI" id="CHEBI:16526"/>
        <dbReference type="ChEBI" id="CHEBI:16810"/>
        <dbReference type="ChEBI" id="CHEBI:18153"/>
        <dbReference type="EC" id="1.13.12.19"/>
    </reaction>
</comment>
<evidence type="ECO:0000256" key="3">
    <source>
        <dbReference type="ARBA" id="ARBA00012293"/>
    </source>
</evidence>
<dbReference type="InterPro" id="IPR026992">
    <property type="entry name" value="DIOX_N"/>
</dbReference>
<proteinExistence type="inferred from homology"/>
<dbReference type="EC" id="1.14.20.7" evidence="3"/>
<evidence type="ECO:0000256" key="9">
    <source>
        <dbReference type="ARBA" id="ARBA00047725"/>
    </source>
</evidence>
<comment type="catalytic activity">
    <reaction evidence="10">
        <text>L-arginine + 2-oxoglutarate + O2 = guanidine + L-glutamate 5-semialdehyde + succinate + CO2</text>
        <dbReference type="Rhea" id="RHEA:31535"/>
        <dbReference type="ChEBI" id="CHEBI:15379"/>
        <dbReference type="ChEBI" id="CHEBI:16526"/>
        <dbReference type="ChEBI" id="CHEBI:16810"/>
        <dbReference type="ChEBI" id="CHEBI:30031"/>
        <dbReference type="ChEBI" id="CHEBI:30087"/>
        <dbReference type="ChEBI" id="CHEBI:32682"/>
        <dbReference type="ChEBI" id="CHEBI:58066"/>
        <dbReference type="EC" id="1.14.20.7"/>
    </reaction>
</comment>
<dbReference type="SUPFAM" id="SSF51197">
    <property type="entry name" value="Clavaminate synthase-like"/>
    <property type="match status" value="1"/>
</dbReference>
<evidence type="ECO:0000256" key="8">
    <source>
        <dbReference type="ARBA" id="ARBA00031282"/>
    </source>
</evidence>
<sequence length="314" mass="34110">MVKAAMRQGKDTMIPKIDAAALARGEAEAMAQVREGAFETGFLTLENTALTPERVSRVIETYRAFFHLPEAEKAGVDMAATGSNRGWGASRSEQVDPTANPDYKEVFDCGITLPEGDPLTSMQFYAPNRWPAAPDGFRAEVEGYFEAARGVALDLLSGIARAIGEDGAYFADKFSRPMALLRGNYYPARPGWAGDKDFGIAAHTDYGCVTLLATDGQPGLEVEMRDGSWLGVQAEPGTFVVNFGEMLEMWTGGRVRATLHRVVGGPDERISVPLFFNPNHDTNVAPIGSSDVILAGEHLSRRYNETYVHLQAKG</sequence>
<reference evidence="14" key="1">
    <citation type="journal article" date="2019" name="Int. J. Syst. Evol. Microbiol.">
        <title>The Global Catalogue of Microorganisms (GCM) 10K type strain sequencing project: providing services to taxonomists for standard genome sequencing and annotation.</title>
        <authorList>
            <consortium name="The Broad Institute Genomics Platform"/>
            <consortium name="The Broad Institute Genome Sequencing Center for Infectious Disease"/>
            <person name="Wu L."/>
            <person name="Ma J."/>
        </authorList>
    </citation>
    <scope>NUCLEOTIDE SEQUENCE [LARGE SCALE GENOMIC DNA]</scope>
    <source>
        <strain evidence="14">JCM 18015</strain>
    </source>
</reference>
<evidence type="ECO:0000313" key="14">
    <source>
        <dbReference type="Proteomes" id="UP001499910"/>
    </source>
</evidence>
<dbReference type="EMBL" id="BAABHW010000005">
    <property type="protein sequence ID" value="GAA5078477.1"/>
    <property type="molecule type" value="Genomic_DNA"/>
</dbReference>
<evidence type="ECO:0000256" key="5">
    <source>
        <dbReference type="ARBA" id="ARBA00019045"/>
    </source>
</evidence>
<accession>A0ABP9LH96</accession>
<keyword evidence="11" id="KW-0560">Oxidoreductase</keyword>